<evidence type="ECO:0000313" key="1">
    <source>
        <dbReference type="EMBL" id="SFI07484.1"/>
    </source>
</evidence>
<sequence>MSWDEREEATMRHRRGNTRRSFTPYENLSRHRQRDAFIRLRGRILRETPRHGGLFASDMVLDETAPARQWFDFVFLGLDGHSIWNATLVTGGLVFQDRIQDLAWDRTCARLTPAEFEAEFRWKSGPVYSVGRQKFYPVILPEPRRHAALDGLTFREY</sequence>
<evidence type="ECO:0000313" key="2">
    <source>
        <dbReference type="Proteomes" id="UP000183635"/>
    </source>
</evidence>
<proteinExistence type="predicted"/>
<accession>A0A1I3F8E1</accession>
<dbReference type="EMBL" id="FOPU01000064">
    <property type="protein sequence ID" value="SFI07484.1"/>
    <property type="molecule type" value="Genomic_DNA"/>
</dbReference>
<dbReference type="STRING" id="34004.SAMN04488021_1649"/>
<name>A0A1I3F8E1_9RHOB</name>
<dbReference type="Proteomes" id="UP000183635">
    <property type="component" value="Unassembled WGS sequence"/>
</dbReference>
<keyword evidence="2" id="KW-1185">Reference proteome</keyword>
<protein>
    <submittedName>
        <fullName evidence="1">Uncharacterized protein</fullName>
    </submittedName>
</protein>
<reference evidence="1 2" key="1">
    <citation type="submission" date="2016-10" db="EMBL/GenBank/DDBJ databases">
        <authorList>
            <person name="de Groot N.N."/>
        </authorList>
    </citation>
    <scope>NUCLEOTIDE SEQUENCE [LARGE SCALE GENOMIC DNA]</scope>
    <source>
        <strain evidence="1 2">DSM 8537</strain>
    </source>
</reference>
<gene>
    <name evidence="1" type="ORF">SAMN04488021_1649</name>
</gene>
<organism evidence="1 2">
    <name type="scientific">Paracoccus aminovorans</name>
    <dbReference type="NCBI Taxonomy" id="34004"/>
    <lineage>
        <taxon>Bacteria</taxon>
        <taxon>Pseudomonadati</taxon>
        <taxon>Pseudomonadota</taxon>
        <taxon>Alphaproteobacteria</taxon>
        <taxon>Rhodobacterales</taxon>
        <taxon>Paracoccaceae</taxon>
        <taxon>Paracoccus</taxon>
    </lineage>
</organism>
<dbReference type="AlphaFoldDB" id="A0A1I3F8E1"/>